<comment type="caution">
    <text evidence="8">The sequence shown here is derived from an EMBL/GenBank/DDBJ whole genome shotgun (WGS) entry which is preliminary data.</text>
</comment>
<feature type="transmembrane region" description="Helical" evidence="6">
    <location>
        <begin position="156"/>
        <end position="177"/>
    </location>
</feature>
<dbReference type="Pfam" id="PF07690">
    <property type="entry name" value="MFS_1"/>
    <property type="match status" value="1"/>
</dbReference>
<name>A0A1G2T2Q3_9BACT</name>
<evidence type="ECO:0000256" key="6">
    <source>
        <dbReference type="SAM" id="Phobius"/>
    </source>
</evidence>
<dbReference type="InterPro" id="IPR011701">
    <property type="entry name" value="MFS"/>
</dbReference>
<feature type="transmembrane region" description="Helical" evidence="6">
    <location>
        <begin position="130"/>
        <end position="150"/>
    </location>
</feature>
<comment type="subcellular location">
    <subcellularLocation>
        <location evidence="1">Cell membrane</location>
        <topology evidence="1">Multi-pass membrane protein</topology>
    </subcellularLocation>
</comment>
<dbReference type="SUPFAM" id="SSF103473">
    <property type="entry name" value="MFS general substrate transporter"/>
    <property type="match status" value="2"/>
</dbReference>
<organism evidence="8 9">
    <name type="scientific">Candidatus Zambryskibacteria bacterium RIFCSPHIGHO2_01_FULL_49_18</name>
    <dbReference type="NCBI Taxonomy" id="1802740"/>
    <lineage>
        <taxon>Bacteria</taxon>
        <taxon>Candidatus Zambryskiibacteriota</taxon>
    </lineage>
</organism>
<dbReference type="InterPro" id="IPR050189">
    <property type="entry name" value="MFS_Efflux_Transporters"/>
</dbReference>
<feature type="transmembrane region" description="Helical" evidence="6">
    <location>
        <begin position="333"/>
        <end position="352"/>
    </location>
</feature>
<feature type="transmembrane region" description="Helical" evidence="6">
    <location>
        <begin position="293"/>
        <end position="312"/>
    </location>
</feature>
<keyword evidence="3 6" id="KW-0812">Transmembrane</keyword>
<evidence type="ECO:0000256" key="3">
    <source>
        <dbReference type="ARBA" id="ARBA00022692"/>
    </source>
</evidence>
<sequence length="380" mass="42640">MLRLIPAFIISIFLSLNFGVLIYVNSTFLGGFFPQNIVSIIFLLASAINILLFLFAPKLFNKFGKERLMFLYLFATTLGALGLASAGSGLSAAIAFIIYESFIFMIYYSLDIFVEEESPDKHTGEIRGIYYTLINGGIAGGPLLLALISANDNLKPAYLLAAALLVVPIILSLMIFFRRSAPIVRREHSGLSWRIWWKKRNIRAVSLAKLALETFYGVMVIYAPLYLHGELGFEWSELGIIFAIMLLPFVILEWPAGELADRFWGEKEMMSVGFFLMGVMLLVMPFLSKAFFTWMIILLVSRVGAALVEITTESYFFKKIDASDTGILAIFRILRPAGIMFGAAIGVLSINFFSIEKIFFVLALIVFFGMREALYLRDTL</sequence>
<dbReference type="GO" id="GO:0005886">
    <property type="term" value="C:plasma membrane"/>
    <property type="evidence" value="ECO:0007669"/>
    <property type="project" value="UniProtKB-SubCell"/>
</dbReference>
<dbReference type="EMBL" id="MHVJ01000013">
    <property type="protein sequence ID" value="OHA91288.1"/>
    <property type="molecule type" value="Genomic_DNA"/>
</dbReference>
<feature type="transmembrane region" description="Helical" evidence="6">
    <location>
        <begin position="269"/>
        <end position="287"/>
    </location>
</feature>
<dbReference type="InterPro" id="IPR020846">
    <property type="entry name" value="MFS_dom"/>
</dbReference>
<keyword evidence="2" id="KW-1003">Cell membrane</keyword>
<accession>A0A1G2T2Q3</accession>
<evidence type="ECO:0000259" key="7">
    <source>
        <dbReference type="PROSITE" id="PS50850"/>
    </source>
</evidence>
<dbReference type="PROSITE" id="PS50850">
    <property type="entry name" value="MFS"/>
    <property type="match status" value="1"/>
</dbReference>
<protein>
    <recommendedName>
        <fullName evidence="7">Major facilitator superfamily (MFS) profile domain-containing protein</fullName>
    </recommendedName>
</protein>
<dbReference type="Proteomes" id="UP000178612">
    <property type="component" value="Unassembled WGS sequence"/>
</dbReference>
<feature type="transmembrane region" description="Helical" evidence="6">
    <location>
        <begin position="7"/>
        <end position="25"/>
    </location>
</feature>
<feature type="transmembrane region" description="Helical" evidence="6">
    <location>
        <begin position="204"/>
        <end position="226"/>
    </location>
</feature>
<evidence type="ECO:0000313" key="9">
    <source>
        <dbReference type="Proteomes" id="UP000178612"/>
    </source>
</evidence>
<feature type="transmembrane region" description="Helical" evidence="6">
    <location>
        <begin position="68"/>
        <end position="86"/>
    </location>
</feature>
<feature type="transmembrane region" description="Helical" evidence="6">
    <location>
        <begin position="238"/>
        <end position="257"/>
    </location>
</feature>
<dbReference type="GO" id="GO:0022857">
    <property type="term" value="F:transmembrane transporter activity"/>
    <property type="evidence" value="ECO:0007669"/>
    <property type="project" value="InterPro"/>
</dbReference>
<evidence type="ECO:0000256" key="1">
    <source>
        <dbReference type="ARBA" id="ARBA00004651"/>
    </source>
</evidence>
<dbReference type="AlphaFoldDB" id="A0A1G2T2Q3"/>
<feature type="transmembrane region" description="Helical" evidence="6">
    <location>
        <begin position="92"/>
        <end position="110"/>
    </location>
</feature>
<dbReference type="PANTHER" id="PTHR43124">
    <property type="entry name" value="PURINE EFFLUX PUMP PBUE"/>
    <property type="match status" value="1"/>
</dbReference>
<gene>
    <name evidence="8" type="ORF">A2758_02380</name>
</gene>
<feature type="transmembrane region" description="Helical" evidence="6">
    <location>
        <begin position="358"/>
        <end position="376"/>
    </location>
</feature>
<keyword evidence="4 6" id="KW-1133">Transmembrane helix</keyword>
<dbReference type="InterPro" id="IPR036259">
    <property type="entry name" value="MFS_trans_sf"/>
</dbReference>
<evidence type="ECO:0000256" key="2">
    <source>
        <dbReference type="ARBA" id="ARBA00022475"/>
    </source>
</evidence>
<feature type="domain" description="Major facilitator superfamily (MFS) profile" evidence="7">
    <location>
        <begin position="1"/>
        <end position="180"/>
    </location>
</feature>
<feature type="transmembrane region" description="Helical" evidence="6">
    <location>
        <begin position="37"/>
        <end position="56"/>
    </location>
</feature>
<proteinExistence type="predicted"/>
<dbReference type="Gene3D" id="1.20.1250.20">
    <property type="entry name" value="MFS general substrate transporter like domains"/>
    <property type="match status" value="2"/>
</dbReference>
<dbReference type="PANTHER" id="PTHR43124:SF3">
    <property type="entry name" value="CHLORAMPHENICOL EFFLUX PUMP RV0191"/>
    <property type="match status" value="1"/>
</dbReference>
<reference evidence="8 9" key="1">
    <citation type="journal article" date="2016" name="Nat. Commun.">
        <title>Thousands of microbial genomes shed light on interconnected biogeochemical processes in an aquifer system.</title>
        <authorList>
            <person name="Anantharaman K."/>
            <person name="Brown C.T."/>
            <person name="Hug L.A."/>
            <person name="Sharon I."/>
            <person name="Castelle C.J."/>
            <person name="Probst A.J."/>
            <person name="Thomas B.C."/>
            <person name="Singh A."/>
            <person name="Wilkins M.J."/>
            <person name="Karaoz U."/>
            <person name="Brodie E.L."/>
            <person name="Williams K.H."/>
            <person name="Hubbard S.S."/>
            <person name="Banfield J.F."/>
        </authorList>
    </citation>
    <scope>NUCLEOTIDE SEQUENCE [LARGE SCALE GENOMIC DNA]</scope>
</reference>
<evidence type="ECO:0000256" key="4">
    <source>
        <dbReference type="ARBA" id="ARBA00022989"/>
    </source>
</evidence>
<keyword evidence="5 6" id="KW-0472">Membrane</keyword>
<evidence type="ECO:0000313" key="8">
    <source>
        <dbReference type="EMBL" id="OHA91288.1"/>
    </source>
</evidence>
<evidence type="ECO:0000256" key="5">
    <source>
        <dbReference type="ARBA" id="ARBA00023136"/>
    </source>
</evidence>